<gene>
    <name evidence="2" type="ORF">GCM10010503_23150</name>
</gene>
<sequence length="76" mass="7853">MARDGPNRRGPVPCPAVPGPGAAVGVVRPSRRRAWVDPAGPGTAVGPAGRSFVQACPAQFEPVRDEPSSAEPLPDW</sequence>
<protein>
    <submittedName>
        <fullName evidence="2">Uncharacterized protein</fullName>
    </submittedName>
</protein>
<dbReference type="EMBL" id="BMUE01000004">
    <property type="protein sequence ID" value="GGW45946.1"/>
    <property type="molecule type" value="Genomic_DNA"/>
</dbReference>
<reference evidence="2" key="1">
    <citation type="journal article" date="2014" name="Int. J. Syst. Evol. Microbiol.">
        <title>Complete genome sequence of Corynebacterium casei LMG S-19264T (=DSM 44701T), isolated from a smear-ripened cheese.</title>
        <authorList>
            <consortium name="US DOE Joint Genome Institute (JGI-PGF)"/>
            <person name="Walter F."/>
            <person name="Albersmeier A."/>
            <person name="Kalinowski J."/>
            <person name="Ruckert C."/>
        </authorList>
    </citation>
    <scope>NUCLEOTIDE SEQUENCE</scope>
    <source>
        <strain evidence="2">JCM 4490</strain>
    </source>
</reference>
<name>A0A918J446_9ACTN</name>
<accession>A0A918J446</accession>
<comment type="caution">
    <text evidence="2">The sequence shown here is derived from an EMBL/GenBank/DDBJ whole genome shotgun (WGS) entry which is preliminary data.</text>
</comment>
<organism evidence="2 3">
    <name type="scientific">Streptomyces lucensis JCM 4490</name>
    <dbReference type="NCBI Taxonomy" id="1306176"/>
    <lineage>
        <taxon>Bacteria</taxon>
        <taxon>Bacillati</taxon>
        <taxon>Actinomycetota</taxon>
        <taxon>Actinomycetes</taxon>
        <taxon>Kitasatosporales</taxon>
        <taxon>Streptomycetaceae</taxon>
        <taxon>Streptomyces</taxon>
    </lineage>
</organism>
<evidence type="ECO:0000313" key="3">
    <source>
        <dbReference type="Proteomes" id="UP000620224"/>
    </source>
</evidence>
<proteinExistence type="predicted"/>
<reference evidence="2" key="2">
    <citation type="submission" date="2020-09" db="EMBL/GenBank/DDBJ databases">
        <authorList>
            <person name="Sun Q."/>
            <person name="Ohkuma M."/>
        </authorList>
    </citation>
    <scope>NUCLEOTIDE SEQUENCE</scope>
    <source>
        <strain evidence="2">JCM 4490</strain>
    </source>
</reference>
<dbReference type="AlphaFoldDB" id="A0A918J446"/>
<keyword evidence="3" id="KW-1185">Reference proteome</keyword>
<feature type="region of interest" description="Disordered" evidence="1">
    <location>
        <begin position="1"/>
        <end position="25"/>
    </location>
</feature>
<evidence type="ECO:0000313" key="2">
    <source>
        <dbReference type="EMBL" id="GGW45946.1"/>
    </source>
</evidence>
<dbReference type="Proteomes" id="UP000620224">
    <property type="component" value="Unassembled WGS sequence"/>
</dbReference>
<evidence type="ECO:0000256" key="1">
    <source>
        <dbReference type="SAM" id="MobiDB-lite"/>
    </source>
</evidence>